<comment type="caution">
    <text evidence="3">The sequence shown here is derived from an EMBL/GenBank/DDBJ whole genome shotgun (WGS) entry which is preliminary data.</text>
</comment>
<accession>A0A4Q2U843</accession>
<keyword evidence="2" id="KW-0732">Signal</keyword>
<dbReference type="RefSeq" id="WP_129224257.1">
    <property type="nucleotide sequence ID" value="NZ_QYBB01000004.1"/>
</dbReference>
<protein>
    <recommendedName>
        <fullName evidence="5">Carboxypeptidase regulatory-like domain-containing protein</fullName>
    </recommendedName>
</protein>
<reference evidence="3 4" key="2">
    <citation type="submission" date="2019-02" db="EMBL/GenBank/DDBJ databases">
        <title>'Lichenibacterium ramalinii' gen. nov. sp. nov., 'Lichenibacterium minor' gen. nov. sp. nov.</title>
        <authorList>
            <person name="Pankratov T."/>
        </authorList>
    </citation>
    <scope>NUCLEOTIDE SEQUENCE [LARGE SCALE GENOMIC DNA]</scope>
    <source>
        <strain evidence="3 4">RmlP026</strain>
    </source>
</reference>
<dbReference type="EMBL" id="QYBB01000004">
    <property type="protein sequence ID" value="RYC32883.1"/>
    <property type="molecule type" value="Genomic_DNA"/>
</dbReference>
<feature type="signal peptide" evidence="2">
    <location>
        <begin position="1"/>
        <end position="24"/>
    </location>
</feature>
<feature type="region of interest" description="Disordered" evidence="1">
    <location>
        <begin position="26"/>
        <end position="65"/>
    </location>
</feature>
<reference evidence="3 4" key="1">
    <citation type="submission" date="2018-12" db="EMBL/GenBank/DDBJ databases">
        <authorList>
            <person name="Grouzdev D.S."/>
            <person name="Krutkina M.S."/>
        </authorList>
    </citation>
    <scope>NUCLEOTIDE SEQUENCE [LARGE SCALE GENOMIC DNA]</scope>
    <source>
        <strain evidence="3 4">RmlP026</strain>
    </source>
</reference>
<feature type="chain" id="PRO_5020839224" description="Carboxypeptidase regulatory-like domain-containing protein" evidence="2">
    <location>
        <begin position="25"/>
        <end position="330"/>
    </location>
</feature>
<evidence type="ECO:0000256" key="1">
    <source>
        <dbReference type="SAM" id="MobiDB-lite"/>
    </source>
</evidence>
<evidence type="ECO:0000313" key="3">
    <source>
        <dbReference type="EMBL" id="RYC32883.1"/>
    </source>
</evidence>
<keyword evidence="4" id="KW-1185">Reference proteome</keyword>
<proteinExistence type="predicted"/>
<evidence type="ECO:0008006" key="5">
    <source>
        <dbReference type="Google" id="ProtNLM"/>
    </source>
</evidence>
<dbReference type="AlphaFoldDB" id="A0A4Q2U843"/>
<sequence length="330" mass="34145">MIRNRPSARLAALLFLAAATPAGAQQVQPVPARPPLPAQVAPGGQPAPQVQPAVPGPAGGAADAPQTGRGTLHLSATLTADPPLVRGGLRWRVFADAAQPDGTRRLVAESGDAQPTFDLPDGRYIVHATYGYAGTMKRVDIAGRASSERFNLNAGAIEVDGTLGDAAIPADKLSIAIYVPDHNNPEAKLVVAGAKPAQVICLPEGSYHIVSTYLDTEGVGSLTPVSNTNSTVAADLRVQAGKLLLATVKHRAAMLTLKLVNTPGGEALANTSFTVLTPGGDVIRELIGAFPSLVLAEGDYVAIARHAGKTYQSEFKVQSARDSDVEVTAH</sequence>
<evidence type="ECO:0000313" key="4">
    <source>
        <dbReference type="Proteomes" id="UP000290759"/>
    </source>
</evidence>
<evidence type="ECO:0000256" key="2">
    <source>
        <dbReference type="SAM" id="SignalP"/>
    </source>
</evidence>
<dbReference type="Proteomes" id="UP000290759">
    <property type="component" value="Unassembled WGS sequence"/>
</dbReference>
<feature type="compositionally biased region" description="Low complexity" evidence="1">
    <location>
        <begin position="38"/>
        <end position="53"/>
    </location>
</feature>
<name>A0A4Q2U843_9HYPH</name>
<dbReference type="OrthoDB" id="9800206at2"/>
<organism evidence="3 4">
    <name type="scientific">Lichenibacterium minor</name>
    <dbReference type="NCBI Taxonomy" id="2316528"/>
    <lineage>
        <taxon>Bacteria</taxon>
        <taxon>Pseudomonadati</taxon>
        <taxon>Pseudomonadota</taxon>
        <taxon>Alphaproteobacteria</taxon>
        <taxon>Hyphomicrobiales</taxon>
        <taxon>Lichenihabitantaceae</taxon>
        <taxon>Lichenibacterium</taxon>
    </lineage>
</organism>
<gene>
    <name evidence="3" type="ORF">D3273_05290</name>
</gene>